<dbReference type="InterPro" id="IPR016167">
    <property type="entry name" value="FAD-bd_PCMH_sub1"/>
</dbReference>
<dbReference type="AlphaFoldDB" id="A0A4R2K3U2"/>
<dbReference type="InterPro" id="IPR036318">
    <property type="entry name" value="FAD-bd_PCMH-like_sf"/>
</dbReference>
<dbReference type="InterPro" id="IPR016169">
    <property type="entry name" value="FAD-bd_PCMH_sub2"/>
</dbReference>
<dbReference type="GO" id="GO:0071949">
    <property type="term" value="F:FAD binding"/>
    <property type="evidence" value="ECO:0007669"/>
    <property type="project" value="InterPro"/>
</dbReference>
<dbReference type="Gene3D" id="3.30.465.10">
    <property type="match status" value="1"/>
</dbReference>
<dbReference type="EMBL" id="SLWS01000001">
    <property type="protein sequence ID" value="TCO64476.1"/>
    <property type="molecule type" value="Genomic_DNA"/>
</dbReference>
<dbReference type="InterPro" id="IPR010031">
    <property type="entry name" value="FAD_lactone_oxidase-like"/>
</dbReference>
<dbReference type="PANTHER" id="PTHR43762">
    <property type="entry name" value="L-GULONOLACTONE OXIDASE"/>
    <property type="match status" value="1"/>
</dbReference>
<dbReference type="PANTHER" id="PTHR43762:SF1">
    <property type="entry name" value="D-ARABINONO-1,4-LACTONE OXIDASE"/>
    <property type="match status" value="1"/>
</dbReference>
<dbReference type="PROSITE" id="PS51387">
    <property type="entry name" value="FAD_PCMH"/>
    <property type="match status" value="1"/>
</dbReference>
<name>A0A4R2K3U2_9PSEU</name>
<dbReference type="InterPro" id="IPR007173">
    <property type="entry name" value="ALO_C"/>
</dbReference>
<proteinExistence type="predicted"/>
<dbReference type="Proteomes" id="UP000295680">
    <property type="component" value="Unassembled WGS sequence"/>
</dbReference>
<sequence>MSRVDAELRTLAGWGRTAPSTARVMVPSNVTEVREALRDVDERGVIARGLGRAYGDPAQNAGGLVLDITGLNRIHSIDADAATVDTDAGVSLDTLMRRLLPFGLWLPVLPGTRQVTVGGAISADIHGKAHHVEGSFCEHVQSMDLVTADGEVHTLTPDGPEAELFWATAGGMGLTGVVVRATLQLNRVETAYFLVDTDQIDNLDDLMAKQSVDDEKYLESVSWFDSTTTGPHLGRGTLTRANHATLDDLPGKLKANPLKFDAPQLVTIPNIVPPGMLNKYTARIFNELWYRKSPTRQGAVQNITMFLHPLDVMGEWNRLYGPHGFLQYQYVIPFGREDAVKQSVRMIAESGHVSALNVLKRFGAGNRAPLSFPAPGWTLAVDMPAKRGLGDLCTALDELVLAAGGRLYLAKESRTTAEAVQRMYPRIDEWRKVRAAVDPHGIFVSDMARRLRLT</sequence>
<dbReference type="SUPFAM" id="SSF56176">
    <property type="entry name" value="FAD-binding/transporter-associated domain-like"/>
    <property type="match status" value="1"/>
</dbReference>
<evidence type="ECO:0000313" key="4">
    <source>
        <dbReference type="Proteomes" id="UP000295680"/>
    </source>
</evidence>
<evidence type="ECO:0000313" key="3">
    <source>
        <dbReference type="EMBL" id="TCO64476.1"/>
    </source>
</evidence>
<dbReference type="InterPro" id="IPR016171">
    <property type="entry name" value="Vanillyl_alc_oxidase_C-sub2"/>
</dbReference>
<reference evidence="3 4" key="1">
    <citation type="submission" date="2019-03" db="EMBL/GenBank/DDBJ databases">
        <title>Genomic Encyclopedia of Type Strains, Phase IV (KMG-IV): sequencing the most valuable type-strain genomes for metagenomic binning, comparative biology and taxonomic classification.</title>
        <authorList>
            <person name="Goeker M."/>
        </authorList>
    </citation>
    <scope>NUCLEOTIDE SEQUENCE [LARGE SCALE GENOMIC DNA]</scope>
    <source>
        <strain evidence="3 4">DSM 45934</strain>
    </source>
</reference>
<evidence type="ECO:0000259" key="2">
    <source>
        <dbReference type="PROSITE" id="PS51387"/>
    </source>
</evidence>
<dbReference type="Gene3D" id="3.30.43.10">
    <property type="entry name" value="Uridine Diphospho-n-acetylenolpyruvylglucosamine Reductase, domain 2"/>
    <property type="match status" value="1"/>
</dbReference>
<dbReference type="GO" id="GO:0016020">
    <property type="term" value="C:membrane"/>
    <property type="evidence" value="ECO:0007669"/>
    <property type="project" value="InterPro"/>
</dbReference>
<dbReference type="Pfam" id="PF04030">
    <property type="entry name" value="ALO"/>
    <property type="match status" value="1"/>
</dbReference>
<feature type="domain" description="FAD-binding PCMH-type" evidence="2">
    <location>
        <begin position="17"/>
        <end position="188"/>
    </location>
</feature>
<accession>A0A4R2K3U2</accession>
<dbReference type="Pfam" id="PF01565">
    <property type="entry name" value="FAD_binding_4"/>
    <property type="match status" value="1"/>
</dbReference>
<dbReference type="InterPro" id="IPR006094">
    <property type="entry name" value="Oxid_FAD_bind_N"/>
</dbReference>
<dbReference type="GO" id="GO:0003885">
    <property type="term" value="F:D-arabinono-1,4-lactone oxidase activity"/>
    <property type="evidence" value="ECO:0007669"/>
    <property type="project" value="InterPro"/>
</dbReference>
<keyword evidence="4" id="KW-1185">Reference proteome</keyword>
<dbReference type="InterPro" id="IPR016166">
    <property type="entry name" value="FAD-bd_PCMH"/>
</dbReference>
<keyword evidence="1" id="KW-0560">Oxidoreductase</keyword>
<protein>
    <submittedName>
        <fullName evidence="3">Decaprenylphospho-beta-D-ribofuranose 2-oxidase</fullName>
    </submittedName>
</protein>
<dbReference type="Gene3D" id="1.10.45.10">
    <property type="entry name" value="Vanillyl-alcohol Oxidase, Chain A, domain 4"/>
    <property type="match status" value="1"/>
</dbReference>
<organism evidence="3 4">
    <name type="scientific">Actinocrispum wychmicini</name>
    <dbReference type="NCBI Taxonomy" id="1213861"/>
    <lineage>
        <taxon>Bacteria</taxon>
        <taxon>Bacillati</taxon>
        <taxon>Actinomycetota</taxon>
        <taxon>Actinomycetes</taxon>
        <taxon>Pseudonocardiales</taxon>
        <taxon>Pseudonocardiaceae</taxon>
        <taxon>Actinocrispum</taxon>
    </lineage>
</organism>
<evidence type="ECO:0000256" key="1">
    <source>
        <dbReference type="ARBA" id="ARBA00023002"/>
    </source>
</evidence>
<gene>
    <name evidence="3" type="ORF">EV192_101252</name>
</gene>
<comment type="caution">
    <text evidence="3">The sequence shown here is derived from an EMBL/GenBank/DDBJ whole genome shotgun (WGS) entry which is preliminary data.</text>
</comment>